<dbReference type="PANTHER" id="PTHR28251:SF1">
    <property type="entry name" value="V-TYPE ATPASE ASSEMBLY FACTOR PKR1"/>
    <property type="match status" value="1"/>
</dbReference>
<dbReference type="PANTHER" id="PTHR28251">
    <property type="entry name" value="V-TYPE ATPASE ASSEMBLY FACTOR PKR1"/>
    <property type="match status" value="1"/>
</dbReference>
<accession>A0A060SYB7</accession>
<name>A0A060SYB7_BLAAD</name>
<dbReference type="PhylomeDB" id="A0A060SYB7"/>
<dbReference type="AlphaFoldDB" id="A0A060SYB7"/>
<feature type="transmembrane region" description="Helical" evidence="2">
    <location>
        <begin position="48"/>
        <end position="66"/>
    </location>
</feature>
<gene>
    <name evidence="3" type="ORF">GNLVRS02_ARAD1A19690g</name>
</gene>
<evidence type="ECO:0000256" key="2">
    <source>
        <dbReference type="SAM" id="Phobius"/>
    </source>
</evidence>
<proteinExistence type="predicted"/>
<keyword evidence="2" id="KW-0472">Membrane</keyword>
<feature type="region of interest" description="Disordered" evidence="1">
    <location>
        <begin position="77"/>
        <end position="123"/>
    </location>
</feature>
<dbReference type="GO" id="GO:0070072">
    <property type="term" value="P:vacuolar proton-transporting V-type ATPase complex assembly"/>
    <property type="evidence" value="ECO:0007669"/>
    <property type="project" value="InterPro"/>
</dbReference>
<reference evidence="3" key="2">
    <citation type="submission" date="2014-06" db="EMBL/GenBank/DDBJ databases">
        <title>The complete genome of Blastobotrys (Arxula) adeninivorans LS3 - a yeast of biotechnological interest.</title>
        <authorList>
            <person name="Kunze G."/>
            <person name="Gaillardin C."/>
            <person name="Czernicka M."/>
            <person name="Durrens P."/>
            <person name="Martin T."/>
            <person name="Boer E."/>
            <person name="Gabaldon T."/>
            <person name="Cruz J."/>
            <person name="Talla E."/>
            <person name="Marck C."/>
            <person name="Goffeau A."/>
            <person name="Barbe V."/>
            <person name="Baret P."/>
            <person name="Baronian K."/>
            <person name="Beier S."/>
            <person name="Bleykasten C."/>
            <person name="Bode R."/>
            <person name="Casaregola S."/>
            <person name="Despons L."/>
            <person name="Fairhead C."/>
            <person name="Giersberg M."/>
            <person name="Gierski P."/>
            <person name="Hahnel U."/>
            <person name="Hartmann A."/>
            <person name="Jankowska D."/>
            <person name="Jubin C."/>
            <person name="Jung P."/>
            <person name="Lafontaine I."/>
            <person name="Leh-Louis V."/>
            <person name="Lemaire M."/>
            <person name="Marcet-Houben M."/>
            <person name="Mascher M."/>
            <person name="Morel G."/>
            <person name="Richard G.-F."/>
            <person name="Riechen J."/>
            <person name="Sacerdot C."/>
            <person name="Sarkar A."/>
            <person name="Savel G."/>
            <person name="Schacherer J."/>
            <person name="Sherman D."/>
            <person name="Straub M.-L."/>
            <person name="Stein N."/>
            <person name="Thierry A."/>
            <person name="Trautwein-Schult A."/>
            <person name="Westhof E."/>
            <person name="Worch S."/>
            <person name="Dujon B."/>
            <person name="Souciet J.-L."/>
            <person name="Wincker P."/>
            <person name="Scholz U."/>
            <person name="Neuveglise N."/>
        </authorList>
    </citation>
    <scope>NUCLEOTIDE SEQUENCE</scope>
    <source>
        <strain evidence="3">LS3</strain>
    </source>
</reference>
<feature type="transmembrane region" description="Helical" evidence="2">
    <location>
        <begin position="21"/>
        <end position="42"/>
    </location>
</feature>
<dbReference type="GO" id="GO:0005789">
    <property type="term" value="C:endoplasmic reticulum membrane"/>
    <property type="evidence" value="ECO:0007669"/>
    <property type="project" value="TreeGrafter"/>
</dbReference>
<keyword evidence="2" id="KW-1133">Transmembrane helix</keyword>
<evidence type="ECO:0000256" key="1">
    <source>
        <dbReference type="SAM" id="MobiDB-lite"/>
    </source>
</evidence>
<protein>
    <submittedName>
        <fullName evidence="3">ARAD1A19690p</fullName>
    </submittedName>
</protein>
<organism evidence="3">
    <name type="scientific">Blastobotrys adeninivorans</name>
    <name type="common">Yeast</name>
    <name type="synonym">Arxula adeninivorans</name>
    <dbReference type="NCBI Taxonomy" id="409370"/>
    <lineage>
        <taxon>Eukaryota</taxon>
        <taxon>Fungi</taxon>
        <taxon>Dikarya</taxon>
        <taxon>Ascomycota</taxon>
        <taxon>Saccharomycotina</taxon>
        <taxon>Dipodascomycetes</taxon>
        <taxon>Dipodascales</taxon>
        <taxon>Trichomonascaceae</taxon>
        <taxon>Blastobotrys</taxon>
    </lineage>
</organism>
<dbReference type="Pfam" id="PF08636">
    <property type="entry name" value="Pkr1"/>
    <property type="match status" value="1"/>
</dbReference>
<sequence>MIQFVTDLWTSILTPGTTPTLVKATHASFAALVLLLLAMLAATWSYHFIIMTLLALGVWGGITWFINEIEQIKLAEQEKEKTKEKGADQKDKDVAGVEGSEQDKAPEAIASGKGPQKPRSRKV</sequence>
<dbReference type="EMBL" id="HG937691">
    <property type="protein sequence ID" value="CDP33885.1"/>
    <property type="molecule type" value="Genomic_DNA"/>
</dbReference>
<feature type="compositionally biased region" description="Basic and acidic residues" evidence="1">
    <location>
        <begin position="77"/>
        <end position="106"/>
    </location>
</feature>
<evidence type="ECO:0000313" key="3">
    <source>
        <dbReference type="EMBL" id="CDP33885.1"/>
    </source>
</evidence>
<keyword evidence="2" id="KW-0812">Transmembrane</keyword>
<reference evidence="3" key="1">
    <citation type="submission" date="2014-02" db="EMBL/GenBank/DDBJ databases">
        <authorList>
            <person name="Genoscope - CEA"/>
        </authorList>
    </citation>
    <scope>NUCLEOTIDE SEQUENCE</scope>
    <source>
        <strain evidence="3">LS3</strain>
    </source>
</reference>
<dbReference type="InterPro" id="IPR013945">
    <property type="entry name" value="Pkr1"/>
</dbReference>